<dbReference type="PROSITE" id="PS00028">
    <property type="entry name" value="ZINC_FINGER_C2H2_1"/>
    <property type="match status" value="2"/>
</dbReference>
<dbReference type="GO" id="GO:0000981">
    <property type="term" value="F:DNA-binding transcription factor activity, RNA polymerase II-specific"/>
    <property type="evidence" value="ECO:0007669"/>
    <property type="project" value="TreeGrafter"/>
</dbReference>
<gene>
    <name evidence="7" type="ORF">EWM64_g4976</name>
</gene>
<dbReference type="Gene3D" id="3.30.160.60">
    <property type="entry name" value="Classic Zinc Finger"/>
    <property type="match status" value="2"/>
</dbReference>
<organism evidence="7 8">
    <name type="scientific">Hericium alpestre</name>
    <dbReference type="NCBI Taxonomy" id="135208"/>
    <lineage>
        <taxon>Eukaryota</taxon>
        <taxon>Fungi</taxon>
        <taxon>Dikarya</taxon>
        <taxon>Basidiomycota</taxon>
        <taxon>Agaricomycotina</taxon>
        <taxon>Agaricomycetes</taxon>
        <taxon>Russulales</taxon>
        <taxon>Hericiaceae</taxon>
        <taxon>Hericium</taxon>
    </lineage>
</organism>
<comment type="caution">
    <text evidence="7">The sequence shown here is derived from an EMBL/GenBank/DDBJ whole genome shotgun (WGS) entry which is preliminary data.</text>
</comment>
<proteinExistence type="predicted"/>
<dbReference type="GO" id="GO:0000978">
    <property type="term" value="F:RNA polymerase II cis-regulatory region sequence-specific DNA binding"/>
    <property type="evidence" value="ECO:0007669"/>
    <property type="project" value="TreeGrafter"/>
</dbReference>
<feature type="compositionally biased region" description="Acidic residues" evidence="5">
    <location>
        <begin position="24"/>
        <end position="51"/>
    </location>
</feature>
<dbReference type="PANTHER" id="PTHR23235">
    <property type="entry name" value="KRUEPPEL-LIKE TRANSCRIPTION FACTOR"/>
    <property type="match status" value="1"/>
</dbReference>
<evidence type="ECO:0000256" key="1">
    <source>
        <dbReference type="ARBA" id="ARBA00022723"/>
    </source>
</evidence>
<dbReference type="SMART" id="SM00355">
    <property type="entry name" value="ZnF_C2H2"/>
    <property type="match status" value="2"/>
</dbReference>
<dbReference type="Pfam" id="PF00096">
    <property type="entry name" value="zf-C2H2"/>
    <property type="match status" value="2"/>
</dbReference>
<dbReference type="STRING" id="135208.A0A4Y9ZVX5"/>
<evidence type="ECO:0000313" key="8">
    <source>
        <dbReference type="Proteomes" id="UP000298061"/>
    </source>
</evidence>
<evidence type="ECO:0000313" key="7">
    <source>
        <dbReference type="EMBL" id="TFY79036.1"/>
    </source>
</evidence>
<dbReference type="PROSITE" id="PS50157">
    <property type="entry name" value="ZINC_FINGER_C2H2_2"/>
    <property type="match status" value="2"/>
</dbReference>
<evidence type="ECO:0000256" key="4">
    <source>
        <dbReference type="PROSITE-ProRule" id="PRU00042"/>
    </source>
</evidence>
<feature type="domain" description="C2H2-type" evidence="6">
    <location>
        <begin position="359"/>
        <end position="388"/>
    </location>
</feature>
<accession>A0A4Y9ZVX5</accession>
<evidence type="ECO:0000259" key="6">
    <source>
        <dbReference type="PROSITE" id="PS50157"/>
    </source>
</evidence>
<dbReference type="PANTHER" id="PTHR23235:SF120">
    <property type="entry name" value="KRUPPEL-LIKE FACTOR 15"/>
    <property type="match status" value="1"/>
</dbReference>
<reference evidence="7 8" key="1">
    <citation type="submission" date="2019-02" db="EMBL/GenBank/DDBJ databases">
        <title>Genome sequencing of the rare red list fungi Hericium alpestre (H. flagellum).</title>
        <authorList>
            <person name="Buettner E."/>
            <person name="Kellner H."/>
        </authorList>
    </citation>
    <scope>NUCLEOTIDE SEQUENCE [LARGE SCALE GENOMIC DNA]</scope>
    <source>
        <strain evidence="7 8">DSM 108284</strain>
    </source>
</reference>
<name>A0A4Y9ZVX5_9AGAM</name>
<feature type="region of interest" description="Disordered" evidence="5">
    <location>
        <begin position="76"/>
        <end position="121"/>
    </location>
</feature>
<evidence type="ECO:0000256" key="2">
    <source>
        <dbReference type="ARBA" id="ARBA00022771"/>
    </source>
</evidence>
<dbReference type="GO" id="GO:0008270">
    <property type="term" value="F:zinc ion binding"/>
    <property type="evidence" value="ECO:0007669"/>
    <property type="project" value="UniProtKB-KW"/>
</dbReference>
<keyword evidence="2 4" id="KW-0863">Zinc-finger</keyword>
<dbReference type="OrthoDB" id="8922241at2759"/>
<keyword evidence="3" id="KW-0862">Zinc</keyword>
<keyword evidence="1" id="KW-0479">Metal-binding</keyword>
<feature type="domain" description="C2H2-type" evidence="6">
    <location>
        <begin position="389"/>
        <end position="416"/>
    </location>
</feature>
<feature type="region of interest" description="Disordered" evidence="5">
    <location>
        <begin position="1"/>
        <end position="52"/>
    </location>
</feature>
<dbReference type="InterPro" id="IPR036236">
    <property type="entry name" value="Znf_C2H2_sf"/>
</dbReference>
<dbReference type="Proteomes" id="UP000298061">
    <property type="component" value="Unassembled WGS sequence"/>
</dbReference>
<dbReference type="EMBL" id="SFCI01000571">
    <property type="protein sequence ID" value="TFY79036.1"/>
    <property type="molecule type" value="Genomic_DNA"/>
</dbReference>
<evidence type="ECO:0000256" key="3">
    <source>
        <dbReference type="ARBA" id="ARBA00022833"/>
    </source>
</evidence>
<evidence type="ECO:0000256" key="5">
    <source>
        <dbReference type="SAM" id="MobiDB-lite"/>
    </source>
</evidence>
<dbReference type="InterPro" id="IPR013087">
    <property type="entry name" value="Znf_C2H2_type"/>
</dbReference>
<keyword evidence="8" id="KW-1185">Reference proteome</keyword>
<dbReference type="SUPFAM" id="SSF57667">
    <property type="entry name" value="beta-beta-alpha zinc fingers"/>
    <property type="match status" value="1"/>
</dbReference>
<feature type="compositionally biased region" description="Low complexity" evidence="5">
    <location>
        <begin position="92"/>
        <end position="108"/>
    </location>
</feature>
<sequence>MSAGNGYFKNLQGTITHHTAETPTADDGEEWNEEDEDYDEEEEVDANAEAEEIARRLNDQLWAEISKAQAEAAATAAVPVSQVSPHPPPSGPATAPAPTAGRHGAGTPLHSGAGPSKTRHTKLGEALTTMKAILEYTDKDPLAQSTLRTTLVPNSDGSNVLDILNSTVASGSLSKDLAGRLSHLLVSLARSDTLFSSLRHSNASSIQLEQGKRKREETEVEISDPRAVKRPMYQPPPSYDLHHQINEASRIITNALIPLAHPSNKDQPLDPGVIASIQLQLHQVFLFAVTSAAQGGHATHTLQEIGGLIQVLGVLSGIQIGGPSAHPPPPPGFPHDPSAPWIPPGHPSPFTHDIGTAVYSCPFPNCPKTFSRLFNMRTHHRAHTTVRPFHCLHCPASFARNHDLKRHVRLHGGRAWKCAGCDKVFSRRARTARLWLWMRRSSRRSARAASG</sequence>
<dbReference type="AlphaFoldDB" id="A0A4Y9ZVX5"/>
<protein>
    <recommendedName>
        <fullName evidence="6">C2H2-type domain-containing protein</fullName>
    </recommendedName>
</protein>